<sequence length="70" mass="7943">NKNLSVRLLKTEDRMTWRKTYDGDIFFLFLKFLHLAPSHLDSHRHDAASHGPPQHVLDAVLLPDVAVSGP</sequence>
<dbReference type="Proteomes" id="UP000386466">
    <property type="component" value="Unassembled WGS sequence"/>
</dbReference>
<feature type="non-terminal residue" evidence="1">
    <location>
        <position position="70"/>
    </location>
</feature>
<evidence type="ECO:0000313" key="1">
    <source>
        <dbReference type="EMBL" id="VFV42817.1"/>
    </source>
</evidence>
<evidence type="ECO:0000313" key="2">
    <source>
        <dbReference type="Proteomes" id="UP000386466"/>
    </source>
</evidence>
<reference evidence="1 2" key="1">
    <citation type="submission" date="2019-01" db="EMBL/GenBank/DDBJ databases">
        <authorList>
            <person name="Alioto T."/>
            <person name="Alioto T."/>
        </authorList>
    </citation>
    <scope>NUCLEOTIDE SEQUENCE [LARGE SCALE GENOMIC DNA]</scope>
</reference>
<proteinExistence type="predicted"/>
<accession>A0A485PDF3</accession>
<organism evidence="1 2">
    <name type="scientific">Lynx pardinus</name>
    <name type="common">Iberian lynx</name>
    <name type="synonym">Felis pardina</name>
    <dbReference type="NCBI Taxonomy" id="191816"/>
    <lineage>
        <taxon>Eukaryota</taxon>
        <taxon>Metazoa</taxon>
        <taxon>Chordata</taxon>
        <taxon>Craniata</taxon>
        <taxon>Vertebrata</taxon>
        <taxon>Euteleostomi</taxon>
        <taxon>Mammalia</taxon>
        <taxon>Eutheria</taxon>
        <taxon>Laurasiatheria</taxon>
        <taxon>Carnivora</taxon>
        <taxon>Feliformia</taxon>
        <taxon>Felidae</taxon>
        <taxon>Felinae</taxon>
        <taxon>Lynx</taxon>
    </lineage>
</organism>
<keyword evidence="2" id="KW-1185">Reference proteome</keyword>
<name>A0A485PDF3_LYNPA</name>
<dbReference type="EMBL" id="CAAGRJ010032575">
    <property type="protein sequence ID" value="VFV42817.1"/>
    <property type="molecule type" value="Genomic_DNA"/>
</dbReference>
<feature type="non-terminal residue" evidence="1">
    <location>
        <position position="1"/>
    </location>
</feature>
<dbReference type="AlphaFoldDB" id="A0A485PDF3"/>
<protein>
    <submittedName>
        <fullName evidence="1">Uncharacterized protein</fullName>
    </submittedName>
</protein>
<gene>
    <name evidence="1" type="ORF">LYPA_23C007814</name>
</gene>